<feature type="transmembrane region" description="Helical" evidence="1">
    <location>
        <begin position="38"/>
        <end position="58"/>
    </location>
</feature>
<feature type="domain" description="Uncharacterized protein YyaB-like PH" evidence="2">
    <location>
        <begin position="60"/>
        <end position="133"/>
    </location>
</feature>
<dbReference type="GO" id="GO:0030153">
    <property type="term" value="P:bacteriocin immunity"/>
    <property type="evidence" value="ECO:0007669"/>
    <property type="project" value="InterPro"/>
</dbReference>
<dbReference type="Proteomes" id="UP000001544">
    <property type="component" value="Chromosome"/>
</dbReference>
<dbReference type="RefSeq" id="WP_012957891.1">
    <property type="nucleotide sequence ID" value="NC_013791.2"/>
</dbReference>
<evidence type="ECO:0000256" key="1">
    <source>
        <dbReference type="SAM" id="Phobius"/>
    </source>
</evidence>
<dbReference type="KEGG" id="bpf:BpOF4_12380"/>
<evidence type="ECO:0000313" key="4">
    <source>
        <dbReference type="Proteomes" id="UP000001544"/>
    </source>
</evidence>
<dbReference type="InterPro" id="IPR009589">
    <property type="entry name" value="PH_YyaB-like"/>
</dbReference>
<dbReference type="HOGENOM" id="CLU_129146_1_0_9"/>
<evidence type="ECO:0000313" key="3">
    <source>
        <dbReference type="EMBL" id="ADC50527.1"/>
    </source>
</evidence>
<evidence type="ECO:0000259" key="2">
    <source>
        <dbReference type="Pfam" id="PF06713"/>
    </source>
</evidence>
<dbReference type="STRING" id="398511.BpOF4_12380"/>
<sequence>MYFPSKKDTWLTILLWGVILLFIITPILSIQIDQSPLTQVFEIFITSLLAVFIAWIWFKTGYTIEDTTLKVVCGPFKKNVLIHEINGLRKTKNPFSAPALSIDRLELSYGKVKVLTISPEDEAEFIRMLLKKNPEIKLWYNKPSTTNR</sequence>
<dbReference type="eggNOG" id="COG3428">
    <property type="taxonomic scope" value="Bacteria"/>
</dbReference>
<dbReference type="Pfam" id="PF06713">
    <property type="entry name" value="bPH_4"/>
    <property type="match status" value="1"/>
</dbReference>
<keyword evidence="1" id="KW-1133">Transmembrane helix</keyword>
<organism evidence="3 4">
    <name type="scientific">Alkalihalophilus pseudofirmus (strain ATCC BAA-2126 / JCM 17055 / OF4)</name>
    <name type="common">Bacillus pseudofirmus</name>
    <dbReference type="NCBI Taxonomy" id="398511"/>
    <lineage>
        <taxon>Bacteria</taxon>
        <taxon>Bacillati</taxon>
        <taxon>Bacillota</taxon>
        <taxon>Bacilli</taxon>
        <taxon>Bacillales</taxon>
        <taxon>Bacillaceae</taxon>
        <taxon>Alkalihalophilus</taxon>
    </lineage>
</organism>
<keyword evidence="1" id="KW-0812">Transmembrane</keyword>
<dbReference type="AlphaFoldDB" id="D3FWM9"/>
<feature type="transmembrane region" description="Helical" evidence="1">
    <location>
        <begin position="12"/>
        <end position="32"/>
    </location>
</feature>
<dbReference type="EMBL" id="CP001878">
    <property type="protein sequence ID" value="ADC50527.1"/>
    <property type="molecule type" value="Genomic_DNA"/>
</dbReference>
<proteinExistence type="predicted"/>
<protein>
    <recommendedName>
        <fullName evidence="2">Uncharacterized protein YyaB-like PH domain-containing protein</fullName>
    </recommendedName>
</protein>
<name>D3FWM9_ALKPO</name>
<keyword evidence="1" id="KW-0472">Membrane</keyword>
<reference evidence="3 4" key="1">
    <citation type="journal article" date="2011" name="Environ. Microbiol.">
        <title>Genome of alkaliphilic Bacillus pseudofirmus OF4 reveals adaptations that support the ability to grow in an external pH range from 7.5 to 11.4.</title>
        <authorList>
            <person name="Janto B."/>
            <person name="Ahmed A."/>
            <person name="Ito M."/>
            <person name="Liu J."/>
            <person name="Hicks D.B."/>
            <person name="Pagni S."/>
            <person name="Fackelmayer O.J."/>
            <person name="Smith T.A."/>
            <person name="Earl J."/>
            <person name="Elbourne L.D."/>
            <person name="Hassan K."/>
            <person name="Paulsen I.T."/>
            <person name="Kolsto A.B."/>
            <person name="Tourasse N.J."/>
            <person name="Ehrlich G.D."/>
            <person name="Boissy R."/>
            <person name="Ivey D.M."/>
            <person name="Li G."/>
            <person name="Xue Y."/>
            <person name="Ma Y."/>
            <person name="Hu F.Z."/>
            <person name="Krulwich T.A."/>
        </authorList>
    </citation>
    <scope>NUCLEOTIDE SEQUENCE [LARGE SCALE GENOMIC DNA]</scope>
    <source>
        <strain evidence="4">ATCC BAA-2126 / JCM 17055 / OF4</strain>
    </source>
</reference>
<accession>D3FWM9</accession>
<keyword evidence="4" id="KW-1185">Reference proteome</keyword>
<gene>
    <name evidence="3" type="ordered locus">BpOF4_12380</name>
</gene>